<protein>
    <submittedName>
        <fullName evidence="6">GFA family protein</fullName>
    </submittedName>
</protein>
<dbReference type="KEGG" id="snan:I6N98_06535"/>
<keyword evidence="2" id="KW-0479">Metal-binding</keyword>
<evidence type="ECO:0000256" key="2">
    <source>
        <dbReference type="ARBA" id="ARBA00022723"/>
    </source>
</evidence>
<dbReference type="InterPro" id="IPR011057">
    <property type="entry name" value="Mss4-like_sf"/>
</dbReference>
<dbReference type="GO" id="GO:0046872">
    <property type="term" value="F:metal ion binding"/>
    <property type="evidence" value="ECO:0007669"/>
    <property type="project" value="UniProtKB-KW"/>
</dbReference>
<dbReference type="Gene3D" id="3.90.1590.10">
    <property type="entry name" value="glutathione-dependent formaldehyde- activating enzyme (gfa)"/>
    <property type="match status" value="1"/>
</dbReference>
<dbReference type="InterPro" id="IPR006913">
    <property type="entry name" value="CENP-V/GFA"/>
</dbReference>
<accession>A0A7T4R389</accession>
<dbReference type="EMBL" id="CP066167">
    <property type="protein sequence ID" value="QQD19502.1"/>
    <property type="molecule type" value="Genomic_DNA"/>
</dbReference>
<keyword evidence="4" id="KW-0456">Lyase</keyword>
<proteinExistence type="inferred from homology"/>
<reference evidence="6 7" key="1">
    <citation type="submission" date="2020-12" db="EMBL/GenBank/DDBJ databases">
        <authorList>
            <person name="Shan Y."/>
        </authorList>
    </citation>
    <scope>NUCLEOTIDE SEQUENCE [LARGE SCALE GENOMIC DNA]</scope>
    <source>
        <strain evidence="7">csc3.9</strain>
    </source>
</reference>
<dbReference type="PANTHER" id="PTHR33337">
    <property type="entry name" value="GFA DOMAIN-CONTAINING PROTEIN"/>
    <property type="match status" value="1"/>
</dbReference>
<dbReference type="AlphaFoldDB" id="A0A7T4R389"/>
<name>A0A7T4R389_9GAMM</name>
<feature type="domain" description="CENP-V/GFA" evidence="5">
    <location>
        <begin position="3"/>
        <end position="110"/>
    </location>
</feature>
<dbReference type="Pfam" id="PF04828">
    <property type="entry name" value="GFA"/>
    <property type="match status" value="1"/>
</dbReference>
<evidence type="ECO:0000256" key="4">
    <source>
        <dbReference type="ARBA" id="ARBA00023239"/>
    </source>
</evidence>
<sequence>MTQEAKCPCGETTLSIDGEPIGQFFCHCDDCQAVAGAAYLPISLYPRDAVKITAGEPVQWTYKTNPRTRCKTCGTVMFSEPPGAPFIAVKGNLLPEGQFKPSSHVMCQYAVRPVVDDLPHFKGFPAAFGGSDEMMDW</sequence>
<dbReference type="GO" id="GO:0016846">
    <property type="term" value="F:carbon-sulfur lyase activity"/>
    <property type="evidence" value="ECO:0007669"/>
    <property type="project" value="InterPro"/>
</dbReference>
<evidence type="ECO:0000256" key="3">
    <source>
        <dbReference type="ARBA" id="ARBA00022833"/>
    </source>
</evidence>
<comment type="similarity">
    <text evidence="1">Belongs to the Gfa family.</text>
</comment>
<keyword evidence="3" id="KW-0862">Zinc</keyword>
<dbReference type="PROSITE" id="PS51891">
    <property type="entry name" value="CENP_V_GFA"/>
    <property type="match status" value="1"/>
</dbReference>
<dbReference type="RefSeq" id="WP_198570986.1">
    <property type="nucleotide sequence ID" value="NZ_CP066167.1"/>
</dbReference>
<dbReference type="SUPFAM" id="SSF51316">
    <property type="entry name" value="Mss4-like"/>
    <property type="match status" value="1"/>
</dbReference>
<dbReference type="PANTHER" id="PTHR33337:SF40">
    <property type="entry name" value="CENP-V_GFA DOMAIN-CONTAINING PROTEIN-RELATED"/>
    <property type="match status" value="1"/>
</dbReference>
<dbReference type="Proteomes" id="UP000596063">
    <property type="component" value="Chromosome"/>
</dbReference>
<organism evidence="6 7">
    <name type="scientific">Spongiibacter nanhainus</name>
    <dbReference type="NCBI Taxonomy" id="2794344"/>
    <lineage>
        <taxon>Bacteria</taxon>
        <taxon>Pseudomonadati</taxon>
        <taxon>Pseudomonadota</taxon>
        <taxon>Gammaproteobacteria</taxon>
        <taxon>Cellvibrionales</taxon>
        <taxon>Spongiibacteraceae</taxon>
        <taxon>Spongiibacter</taxon>
    </lineage>
</organism>
<evidence type="ECO:0000313" key="7">
    <source>
        <dbReference type="Proteomes" id="UP000596063"/>
    </source>
</evidence>
<gene>
    <name evidence="6" type="ORF">I6N98_06535</name>
</gene>
<evidence type="ECO:0000256" key="1">
    <source>
        <dbReference type="ARBA" id="ARBA00005495"/>
    </source>
</evidence>
<keyword evidence="7" id="KW-1185">Reference proteome</keyword>
<evidence type="ECO:0000259" key="5">
    <source>
        <dbReference type="PROSITE" id="PS51891"/>
    </source>
</evidence>
<evidence type="ECO:0000313" key="6">
    <source>
        <dbReference type="EMBL" id="QQD19502.1"/>
    </source>
</evidence>